<accession>A0A0C3DCA8</accession>
<reference evidence="1 2" key="1">
    <citation type="submission" date="2014-04" db="EMBL/GenBank/DDBJ databases">
        <authorList>
            <consortium name="DOE Joint Genome Institute"/>
            <person name="Kuo A."/>
            <person name="Kohler A."/>
            <person name="Nagy L.G."/>
            <person name="Floudas D."/>
            <person name="Copeland A."/>
            <person name="Barry K.W."/>
            <person name="Cichocki N."/>
            <person name="Veneault-Fourrey C."/>
            <person name="LaButti K."/>
            <person name="Lindquist E.A."/>
            <person name="Lipzen A."/>
            <person name="Lundell T."/>
            <person name="Morin E."/>
            <person name="Murat C."/>
            <person name="Sun H."/>
            <person name="Tunlid A."/>
            <person name="Henrissat B."/>
            <person name="Grigoriev I.V."/>
            <person name="Hibbett D.S."/>
            <person name="Martin F."/>
            <person name="Nordberg H.P."/>
            <person name="Cantor M.N."/>
            <person name="Hua S.X."/>
        </authorList>
    </citation>
    <scope>NUCLEOTIDE SEQUENCE [LARGE SCALE GENOMIC DNA]</scope>
    <source>
        <strain evidence="1 2">Foug A</strain>
    </source>
</reference>
<dbReference type="Proteomes" id="UP000053989">
    <property type="component" value="Unassembled WGS sequence"/>
</dbReference>
<keyword evidence="2" id="KW-1185">Reference proteome</keyword>
<proteinExistence type="predicted"/>
<dbReference type="EMBL" id="KN822163">
    <property type="protein sequence ID" value="KIM54049.1"/>
    <property type="molecule type" value="Genomic_DNA"/>
</dbReference>
<dbReference type="AlphaFoldDB" id="A0A0C3DCA8"/>
<evidence type="ECO:0000313" key="1">
    <source>
        <dbReference type="EMBL" id="KIM54049.1"/>
    </source>
</evidence>
<gene>
    <name evidence="1" type="ORF">SCLCIDRAFT_31371</name>
</gene>
<dbReference type="InParanoid" id="A0A0C3DCA8"/>
<evidence type="ECO:0000313" key="2">
    <source>
        <dbReference type="Proteomes" id="UP000053989"/>
    </source>
</evidence>
<dbReference type="HOGENOM" id="CLU_1435210_0_0_1"/>
<sequence length="189" mass="21062">MLRPRNPSITTAPQRAIHKGDWWNYALPRSTGDLIADLLLSRMQMIRLGRLLCLKTLQDHRFPPWGQQSPALPSELRVLRLRGLHDLPLKVYTRFTGVEMNIVPVQAPGLDRGACTRMNASASTVDISKGSTMVTNDDARGGIADDGLGFAGRTKYSETEAKEYTNFVVEKERPPSWSLLVLSKLDISC</sequence>
<reference evidence="2" key="2">
    <citation type="submission" date="2015-01" db="EMBL/GenBank/DDBJ databases">
        <title>Evolutionary Origins and Diversification of the Mycorrhizal Mutualists.</title>
        <authorList>
            <consortium name="DOE Joint Genome Institute"/>
            <consortium name="Mycorrhizal Genomics Consortium"/>
            <person name="Kohler A."/>
            <person name="Kuo A."/>
            <person name="Nagy L.G."/>
            <person name="Floudas D."/>
            <person name="Copeland A."/>
            <person name="Barry K.W."/>
            <person name="Cichocki N."/>
            <person name="Veneault-Fourrey C."/>
            <person name="LaButti K."/>
            <person name="Lindquist E.A."/>
            <person name="Lipzen A."/>
            <person name="Lundell T."/>
            <person name="Morin E."/>
            <person name="Murat C."/>
            <person name="Riley R."/>
            <person name="Ohm R."/>
            <person name="Sun H."/>
            <person name="Tunlid A."/>
            <person name="Henrissat B."/>
            <person name="Grigoriev I.V."/>
            <person name="Hibbett D.S."/>
            <person name="Martin F."/>
        </authorList>
    </citation>
    <scope>NUCLEOTIDE SEQUENCE [LARGE SCALE GENOMIC DNA]</scope>
    <source>
        <strain evidence="2">Foug A</strain>
    </source>
</reference>
<name>A0A0C3DCA8_9AGAM</name>
<organism evidence="1 2">
    <name type="scientific">Scleroderma citrinum Foug A</name>
    <dbReference type="NCBI Taxonomy" id="1036808"/>
    <lineage>
        <taxon>Eukaryota</taxon>
        <taxon>Fungi</taxon>
        <taxon>Dikarya</taxon>
        <taxon>Basidiomycota</taxon>
        <taxon>Agaricomycotina</taxon>
        <taxon>Agaricomycetes</taxon>
        <taxon>Agaricomycetidae</taxon>
        <taxon>Boletales</taxon>
        <taxon>Sclerodermatineae</taxon>
        <taxon>Sclerodermataceae</taxon>
        <taxon>Scleroderma</taxon>
    </lineage>
</organism>
<protein>
    <submittedName>
        <fullName evidence="1">Uncharacterized protein</fullName>
    </submittedName>
</protein>